<accession>A0A1H3DPA7</accession>
<evidence type="ECO:0000256" key="5">
    <source>
        <dbReference type="ARBA" id="ARBA00023136"/>
    </source>
</evidence>
<dbReference type="InterPro" id="IPR004477">
    <property type="entry name" value="ComEC_N"/>
</dbReference>
<dbReference type="InterPro" id="IPR004797">
    <property type="entry name" value="Competence_ComEC/Rec2"/>
</dbReference>
<feature type="transmembrane region" description="Helical" evidence="6">
    <location>
        <begin position="304"/>
        <end position="334"/>
    </location>
</feature>
<feature type="transmembrane region" description="Helical" evidence="6">
    <location>
        <begin position="381"/>
        <end position="404"/>
    </location>
</feature>
<dbReference type="InterPro" id="IPR036866">
    <property type="entry name" value="RibonucZ/Hydroxyglut_hydro"/>
</dbReference>
<comment type="subcellular location">
    <subcellularLocation>
        <location evidence="1">Cell membrane</location>
        <topology evidence="1">Multi-pass membrane protein</topology>
    </subcellularLocation>
</comment>
<gene>
    <name evidence="8" type="ORF">SAMN04488081_1021</name>
</gene>
<keyword evidence="9" id="KW-1185">Reference proteome</keyword>
<dbReference type="EMBL" id="FNOS01000002">
    <property type="protein sequence ID" value="SDX67489.1"/>
    <property type="molecule type" value="Genomic_DNA"/>
</dbReference>
<dbReference type="Gene3D" id="3.60.15.10">
    <property type="entry name" value="Ribonuclease Z/Hydroxyacylglutathione hydrolase-like"/>
    <property type="match status" value="1"/>
</dbReference>
<dbReference type="Pfam" id="PF03772">
    <property type="entry name" value="Competence"/>
    <property type="match status" value="1"/>
</dbReference>
<dbReference type="InterPro" id="IPR052159">
    <property type="entry name" value="Competence_DNA_uptake"/>
</dbReference>
<dbReference type="Pfam" id="PF00753">
    <property type="entry name" value="Lactamase_B"/>
    <property type="match status" value="1"/>
</dbReference>
<evidence type="ECO:0000256" key="6">
    <source>
        <dbReference type="SAM" id="Phobius"/>
    </source>
</evidence>
<dbReference type="PANTHER" id="PTHR30619">
    <property type="entry name" value="DNA INTERNALIZATION/COMPETENCE PROTEIN COMEC/REC2"/>
    <property type="match status" value="1"/>
</dbReference>
<evidence type="ECO:0000313" key="8">
    <source>
        <dbReference type="EMBL" id="SDX67489.1"/>
    </source>
</evidence>
<dbReference type="SUPFAM" id="SSF56281">
    <property type="entry name" value="Metallo-hydrolase/oxidoreductase"/>
    <property type="match status" value="1"/>
</dbReference>
<feature type="transmembrane region" description="Helical" evidence="6">
    <location>
        <begin position="43"/>
        <end position="61"/>
    </location>
</feature>
<keyword evidence="5 6" id="KW-0472">Membrane</keyword>
<dbReference type="CDD" id="cd07731">
    <property type="entry name" value="ComA-like_MBL-fold"/>
    <property type="match status" value="1"/>
</dbReference>
<keyword evidence="4 6" id="KW-1133">Transmembrane helix</keyword>
<evidence type="ECO:0000256" key="3">
    <source>
        <dbReference type="ARBA" id="ARBA00022692"/>
    </source>
</evidence>
<organism evidence="8 9">
    <name type="scientific">Salimicrobium album</name>
    <dbReference type="NCBI Taxonomy" id="50717"/>
    <lineage>
        <taxon>Bacteria</taxon>
        <taxon>Bacillati</taxon>
        <taxon>Bacillota</taxon>
        <taxon>Bacilli</taxon>
        <taxon>Bacillales</taxon>
        <taxon>Bacillaceae</taxon>
        <taxon>Salimicrobium</taxon>
    </lineage>
</organism>
<dbReference type="InterPro" id="IPR001279">
    <property type="entry name" value="Metallo-B-lactamas"/>
</dbReference>
<evidence type="ECO:0000259" key="7">
    <source>
        <dbReference type="SMART" id="SM00849"/>
    </source>
</evidence>
<reference evidence="8 9" key="1">
    <citation type="submission" date="2016-10" db="EMBL/GenBank/DDBJ databases">
        <authorList>
            <person name="Varghese N."/>
            <person name="Submissions S."/>
        </authorList>
    </citation>
    <scope>NUCLEOTIDE SEQUENCE [LARGE SCALE GENOMIC DNA]</scope>
    <source>
        <strain evidence="8 9">DSM 20748</strain>
    </source>
</reference>
<feature type="transmembrane region" description="Helical" evidence="6">
    <location>
        <begin position="7"/>
        <end position="37"/>
    </location>
</feature>
<dbReference type="SMART" id="SM00849">
    <property type="entry name" value="Lactamase_B"/>
    <property type="match status" value="1"/>
</dbReference>
<dbReference type="InterPro" id="IPR025405">
    <property type="entry name" value="DUF4131"/>
</dbReference>
<feature type="transmembrane region" description="Helical" evidence="6">
    <location>
        <begin position="225"/>
        <end position="244"/>
    </location>
</feature>
<evidence type="ECO:0000256" key="1">
    <source>
        <dbReference type="ARBA" id="ARBA00004651"/>
    </source>
</evidence>
<feature type="transmembrane region" description="Helical" evidence="6">
    <location>
        <begin position="411"/>
        <end position="430"/>
    </location>
</feature>
<dbReference type="PANTHER" id="PTHR30619:SF7">
    <property type="entry name" value="BETA-LACTAMASE DOMAIN PROTEIN"/>
    <property type="match status" value="1"/>
</dbReference>
<comment type="caution">
    <text evidence="8">The sequence shown here is derived from an EMBL/GenBank/DDBJ whole genome shotgun (WGS) entry which is preliminary data.</text>
</comment>
<evidence type="ECO:0000256" key="2">
    <source>
        <dbReference type="ARBA" id="ARBA00022475"/>
    </source>
</evidence>
<dbReference type="Proteomes" id="UP000198647">
    <property type="component" value="Unassembled WGS sequence"/>
</dbReference>
<proteinExistence type="predicted"/>
<dbReference type="InterPro" id="IPR035681">
    <property type="entry name" value="ComA-like_MBL"/>
</dbReference>
<feature type="transmembrane region" description="Helical" evidence="6">
    <location>
        <begin position="470"/>
        <end position="490"/>
    </location>
</feature>
<feature type="domain" description="Metallo-beta-lactamase" evidence="7">
    <location>
        <begin position="503"/>
        <end position="694"/>
    </location>
</feature>
<keyword evidence="3 6" id="KW-0812">Transmembrane</keyword>
<keyword evidence="2" id="KW-1003">Cell membrane</keyword>
<name>A0A1H3DPA7_9BACI</name>
<protein>
    <submittedName>
        <fullName evidence="8">Competence protein ComEC</fullName>
    </submittedName>
</protein>
<dbReference type="NCBIfam" id="TIGR00361">
    <property type="entry name" value="ComEC_Rec2"/>
    <property type="match status" value="1"/>
</dbReference>
<dbReference type="Pfam" id="PF13567">
    <property type="entry name" value="DUF4131"/>
    <property type="match status" value="1"/>
</dbReference>
<evidence type="ECO:0000256" key="4">
    <source>
        <dbReference type="ARBA" id="ARBA00022989"/>
    </source>
</evidence>
<evidence type="ECO:0000313" key="9">
    <source>
        <dbReference type="Proteomes" id="UP000198647"/>
    </source>
</evidence>
<feature type="transmembrane region" description="Helical" evidence="6">
    <location>
        <begin position="436"/>
        <end position="458"/>
    </location>
</feature>
<feature type="transmembrane region" description="Helical" evidence="6">
    <location>
        <begin position="250"/>
        <end position="269"/>
    </location>
</feature>
<feature type="transmembrane region" description="Helical" evidence="6">
    <location>
        <begin position="346"/>
        <end position="369"/>
    </location>
</feature>
<sequence length="743" mass="82638">MKGKWHFPLLCFLLGASLIQFSTSWVILPFFLVWMLFFIRSGILFPVMLAAFFSGVLVYSLSAEPIEDTGSPYTGKILSPPKYNGSAESFSLKTDEGVILDITHFVGEGSSFFFDEFKAGAECRVQGEIESFPAASNPGEFDYSGFMQKRGYGGQVEVEHTAEITCDGSSLLGEFYERREMVMDELAGKTSTILWPWMKALVFGEQTEIREETLQAFREWGASHILAISGLHVGLLCGLIYVLFYRSGVMTLSQVKILILSVLPIFAFVAGSQPSVLRASLMACFMAIMWYLKLKPSMTDILSAAAFILLFINPSLLYNAGFQFSFAVTFSLLLSADFLGRDTRAWVLSLRVALISQLALLPLQLYYFYEFSPLSSLINLLLVPYFTLFFIPSIFLLFLAFFSLPEFVYEAFTEILGGIHVIFIDTVLYLGEGMNVQWVTGEFPLSWFLPYYLCFYVMMDHIVKGENRAAFCYGALLSLVLIVHSSLPYINEEGKVTFLDVGQGDSAVIELPHRRGVIIVDAAGPPHFQENRDKIAENILVPFLNSRGIRKVDAVFITHNDSDHNGSFAGLLEDIDVGRLFVSPYDEGDYKFKKTELSAGDTYGIEGYEFRVLSPGKDHLDKNDNSLVLHTALGGKGWLFTGDISAGVEKTVQEAHGPLPVAILKVAHHGSKTSTSELFLDTFEPGIGIISAGRNNRYGHPHPEVLRTLEKAEVEVWRTDRHGAVTVTFTDSNIATVTGFLSP</sequence>
<dbReference type="NCBIfam" id="TIGR00360">
    <property type="entry name" value="ComEC_N-term"/>
    <property type="match status" value="1"/>
</dbReference>